<evidence type="ECO:0000313" key="4">
    <source>
        <dbReference type="EMBL" id="CAK0787406.1"/>
    </source>
</evidence>
<evidence type="ECO:0000256" key="2">
    <source>
        <dbReference type="SAM" id="MobiDB-lite"/>
    </source>
</evidence>
<keyword evidence="3" id="KW-0472">Membrane</keyword>
<keyword evidence="3" id="KW-1133">Transmembrane helix</keyword>
<reference evidence="4 5" key="1">
    <citation type="submission" date="2023-10" db="EMBL/GenBank/DDBJ databases">
        <authorList>
            <person name="Maclean D."/>
            <person name="Macfadyen A."/>
        </authorList>
    </citation>
    <scope>NUCLEOTIDE SEQUENCE [LARGE SCALE GENOMIC DNA]</scope>
</reference>
<keyword evidence="1" id="KW-0175">Coiled coil</keyword>
<organism evidence="4 5">
    <name type="scientific">Coccomyxa viridis</name>
    <dbReference type="NCBI Taxonomy" id="1274662"/>
    <lineage>
        <taxon>Eukaryota</taxon>
        <taxon>Viridiplantae</taxon>
        <taxon>Chlorophyta</taxon>
        <taxon>core chlorophytes</taxon>
        <taxon>Trebouxiophyceae</taxon>
        <taxon>Trebouxiophyceae incertae sedis</taxon>
        <taxon>Coccomyxaceae</taxon>
        <taxon>Coccomyxa</taxon>
    </lineage>
</organism>
<evidence type="ECO:0000313" key="5">
    <source>
        <dbReference type="Proteomes" id="UP001314263"/>
    </source>
</evidence>
<accession>A0AAV1IKQ6</accession>
<evidence type="ECO:0000256" key="1">
    <source>
        <dbReference type="SAM" id="Coils"/>
    </source>
</evidence>
<gene>
    <name evidence="4" type="ORF">CVIRNUC_010626</name>
</gene>
<feature type="coiled-coil region" evidence="1">
    <location>
        <begin position="98"/>
        <end position="146"/>
    </location>
</feature>
<protein>
    <submittedName>
        <fullName evidence="4">Uncharacterized protein</fullName>
    </submittedName>
</protein>
<feature type="compositionally biased region" description="Low complexity" evidence="2">
    <location>
        <begin position="373"/>
        <end position="393"/>
    </location>
</feature>
<name>A0AAV1IKQ6_9CHLO</name>
<dbReference type="Proteomes" id="UP001314263">
    <property type="component" value="Unassembled WGS sequence"/>
</dbReference>
<feature type="region of interest" description="Disordered" evidence="2">
    <location>
        <begin position="198"/>
        <end position="233"/>
    </location>
</feature>
<keyword evidence="5" id="KW-1185">Reference proteome</keyword>
<dbReference type="EMBL" id="CAUYUE010000017">
    <property type="protein sequence ID" value="CAK0787406.1"/>
    <property type="molecule type" value="Genomic_DNA"/>
</dbReference>
<feature type="region of interest" description="Disordered" evidence="2">
    <location>
        <begin position="340"/>
        <end position="408"/>
    </location>
</feature>
<comment type="caution">
    <text evidence="4">The sequence shown here is derived from an EMBL/GenBank/DDBJ whole genome shotgun (WGS) entry which is preliminary data.</text>
</comment>
<keyword evidence="3" id="KW-0812">Transmembrane</keyword>
<feature type="transmembrane region" description="Helical" evidence="3">
    <location>
        <begin position="33"/>
        <end position="51"/>
    </location>
</feature>
<proteinExistence type="predicted"/>
<sequence length="436" mass="47197">MLSGSYNGNYRSPLDDPRGFRKSNKFARQLGKLSPLIALILLVSLLGTLTFHMTKVSRLRREVTAAQTSVQATRGELLQSQRASESHRELAQTRLRHADALRIEMEGVRGKLRVAEEDAAHKQGLISHNNHQIEELNAQVKELQAKSWQDGNCRSELEALKASSEHTRRALTEREAAAGDKDRQLAELRMQVADLQAKAAGSAGSPPVVQDSRPGWLDPKGPAAGVPTPPSQLSREAHAGFAHVATMLKGQGIVDPAGDQHLTSVLVEFFEARMADLIGAEFKDPQSQTGPPQHEELYTKLVAAGIYSSHGREHMISTVRHMVDALGHGGVPAAADQAQDMVGRGGGQPGTEQQPGGHASAGIGRKDLGGVDPHAQQQQQQHHGAAHPGWQQHEPAAHGAPDPQQQQQYDSLHQGVFHRAPPQERAHKPDAAGFIY</sequence>
<evidence type="ECO:0000256" key="3">
    <source>
        <dbReference type="SAM" id="Phobius"/>
    </source>
</evidence>
<dbReference type="AlphaFoldDB" id="A0AAV1IKQ6"/>